<accession>A0AA85J4S0</accession>
<dbReference type="WBParaSite" id="TREG1_130610.1">
    <property type="protein sequence ID" value="TREG1_130610.1"/>
    <property type="gene ID" value="TREG1_130610"/>
</dbReference>
<evidence type="ECO:0000313" key="2">
    <source>
        <dbReference type="Proteomes" id="UP000050795"/>
    </source>
</evidence>
<reference evidence="2" key="1">
    <citation type="submission" date="2022-06" db="EMBL/GenBank/DDBJ databases">
        <authorList>
            <person name="Berger JAMES D."/>
            <person name="Berger JAMES D."/>
        </authorList>
    </citation>
    <scope>NUCLEOTIDE SEQUENCE [LARGE SCALE GENOMIC DNA]</scope>
</reference>
<sequence length="103" mass="11722">MQICTLFTIMVLSVLMMGDQVVHAGGDNCLCRDDVFLPFYNGKCCPTEHCLRRKSTGARFCCRDLHRPCSSDEDCCEKTCRNSRCQSNNEFWNSLIEQLKVSG</sequence>
<keyword evidence="1" id="KW-0732">Signal</keyword>
<evidence type="ECO:0000256" key="1">
    <source>
        <dbReference type="SAM" id="SignalP"/>
    </source>
</evidence>
<protein>
    <submittedName>
        <fullName evidence="3">Uncharacterized protein</fullName>
    </submittedName>
</protein>
<feature type="chain" id="PRO_5041705016" evidence="1">
    <location>
        <begin position="25"/>
        <end position="103"/>
    </location>
</feature>
<proteinExistence type="predicted"/>
<keyword evidence="2" id="KW-1185">Reference proteome</keyword>
<dbReference type="AlphaFoldDB" id="A0AA85J4S0"/>
<organism evidence="2 3">
    <name type="scientific">Trichobilharzia regenti</name>
    <name type="common">Nasal bird schistosome</name>
    <dbReference type="NCBI Taxonomy" id="157069"/>
    <lineage>
        <taxon>Eukaryota</taxon>
        <taxon>Metazoa</taxon>
        <taxon>Spiralia</taxon>
        <taxon>Lophotrochozoa</taxon>
        <taxon>Platyhelminthes</taxon>
        <taxon>Trematoda</taxon>
        <taxon>Digenea</taxon>
        <taxon>Strigeidida</taxon>
        <taxon>Schistosomatoidea</taxon>
        <taxon>Schistosomatidae</taxon>
        <taxon>Trichobilharzia</taxon>
    </lineage>
</organism>
<name>A0AA85J4S0_TRIRE</name>
<feature type="signal peptide" evidence="1">
    <location>
        <begin position="1"/>
        <end position="24"/>
    </location>
</feature>
<evidence type="ECO:0000313" key="3">
    <source>
        <dbReference type="WBParaSite" id="TREG1_130610.1"/>
    </source>
</evidence>
<dbReference type="Proteomes" id="UP000050795">
    <property type="component" value="Unassembled WGS sequence"/>
</dbReference>
<reference evidence="3" key="2">
    <citation type="submission" date="2023-11" db="UniProtKB">
        <authorList>
            <consortium name="WormBaseParasite"/>
        </authorList>
    </citation>
    <scope>IDENTIFICATION</scope>
</reference>